<proteinExistence type="predicted"/>
<evidence type="ECO:0000313" key="1">
    <source>
        <dbReference type="EMBL" id="KKN70589.1"/>
    </source>
</evidence>
<sequence length="48" mass="5321">MFSEKEVELLKLGLDALLAINIKGGIFKLEDAERLTALALYQKLKDAS</sequence>
<organism evidence="1">
    <name type="scientific">marine sediment metagenome</name>
    <dbReference type="NCBI Taxonomy" id="412755"/>
    <lineage>
        <taxon>unclassified sequences</taxon>
        <taxon>metagenomes</taxon>
        <taxon>ecological metagenomes</taxon>
    </lineage>
</organism>
<reference evidence="1" key="1">
    <citation type="journal article" date="2015" name="Nature">
        <title>Complex archaea that bridge the gap between prokaryotes and eukaryotes.</title>
        <authorList>
            <person name="Spang A."/>
            <person name="Saw J.H."/>
            <person name="Jorgensen S.L."/>
            <person name="Zaremba-Niedzwiedzka K."/>
            <person name="Martijn J."/>
            <person name="Lind A.E."/>
            <person name="van Eijk R."/>
            <person name="Schleper C."/>
            <person name="Guy L."/>
            <person name="Ettema T.J."/>
        </authorList>
    </citation>
    <scope>NUCLEOTIDE SEQUENCE</scope>
</reference>
<accession>A0A0F9SUM1</accession>
<gene>
    <name evidence="1" type="ORF">LCGC14_0430200</name>
</gene>
<name>A0A0F9SUM1_9ZZZZ</name>
<comment type="caution">
    <text evidence="1">The sequence shown here is derived from an EMBL/GenBank/DDBJ whole genome shotgun (WGS) entry which is preliminary data.</text>
</comment>
<dbReference type="EMBL" id="LAZR01000401">
    <property type="protein sequence ID" value="KKN70589.1"/>
    <property type="molecule type" value="Genomic_DNA"/>
</dbReference>
<protein>
    <submittedName>
        <fullName evidence="1">Uncharacterized protein</fullName>
    </submittedName>
</protein>
<dbReference type="AlphaFoldDB" id="A0A0F9SUM1"/>